<reference evidence="3 4" key="1">
    <citation type="journal article" date="2019" name="Genome Biol. Evol.">
        <title>The Rhododendron genome and chromosomal organization provide insight into shared whole-genome duplications across the heath family (Ericaceae).</title>
        <authorList>
            <person name="Soza V.L."/>
            <person name="Lindsley D."/>
            <person name="Waalkes A."/>
            <person name="Ramage E."/>
            <person name="Patwardhan R.P."/>
            <person name="Burton J.N."/>
            <person name="Adey A."/>
            <person name="Kumar A."/>
            <person name="Qiu R."/>
            <person name="Shendure J."/>
            <person name="Hall B."/>
        </authorList>
    </citation>
    <scope>NUCLEOTIDE SEQUENCE [LARGE SCALE GENOMIC DNA]</scope>
    <source>
        <strain evidence="3">RSF 1966-606</strain>
    </source>
</reference>
<dbReference type="SUPFAM" id="SSF48150">
    <property type="entry name" value="DNA-glycosylase"/>
    <property type="match status" value="2"/>
</dbReference>
<evidence type="ECO:0000256" key="1">
    <source>
        <dbReference type="PIRSR" id="PIRSR605019-1"/>
    </source>
</evidence>
<feature type="compositionally biased region" description="Basic and acidic residues" evidence="2">
    <location>
        <begin position="38"/>
        <end position="53"/>
    </location>
</feature>
<dbReference type="GO" id="GO:0046872">
    <property type="term" value="F:metal ion binding"/>
    <property type="evidence" value="ECO:0007669"/>
    <property type="project" value="UniProtKB-KW"/>
</dbReference>
<evidence type="ECO:0000313" key="4">
    <source>
        <dbReference type="Proteomes" id="UP000428333"/>
    </source>
</evidence>
<name>A0A6A4MDI6_9ERIC</name>
<dbReference type="Proteomes" id="UP000428333">
    <property type="component" value="Linkage Group LG01"/>
</dbReference>
<evidence type="ECO:0000313" key="3">
    <source>
        <dbReference type="EMBL" id="KAE9467690.1"/>
    </source>
</evidence>
<dbReference type="Pfam" id="PF03352">
    <property type="entry name" value="Adenine_glyco"/>
    <property type="match status" value="2"/>
</dbReference>
<dbReference type="EMBL" id="QEFC01000016">
    <property type="protein sequence ID" value="KAE9467690.1"/>
    <property type="molecule type" value="Genomic_DNA"/>
</dbReference>
<keyword evidence="1" id="KW-0479">Metal-binding</keyword>
<comment type="caution">
    <text evidence="3">The sequence shown here is derived from an EMBL/GenBank/DDBJ whole genome shotgun (WGS) entry which is preliminary data.</text>
</comment>
<feature type="non-terminal residue" evidence="3">
    <location>
        <position position="1"/>
    </location>
</feature>
<feature type="binding site" evidence="1">
    <location>
        <position position="376"/>
    </location>
    <ligand>
        <name>Zn(2+)</name>
        <dbReference type="ChEBI" id="CHEBI:29105"/>
    </ligand>
</feature>
<feature type="binding site" evidence="1">
    <location>
        <position position="380"/>
    </location>
    <ligand>
        <name>Zn(2+)</name>
        <dbReference type="ChEBI" id="CHEBI:29105"/>
    </ligand>
</feature>
<dbReference type="OrthoDB" id="3941538at2759"/>
<dbReference type="InterPro" id="IPR011257">
    <property type="entry name" value="DNA_glycosylase"/>
</dbReference>
<sequence length="428" mass="47349">MNCGETEARPVLGPAGNKATTRTMETHNNKQVSKPQRKVVEKPPQETTDEAKGKRAPSLPAVHPTQQSPPSILLKSSSLSMNASCSSEASTDSTYSRASTGRMITGRRSVAPATMRVRRRQCGSKSDVGEKVGVGGESELGDAGDAFPAKKRCAWVTPNTDPCYVSFHDEEWGVPIHDDKKLFELLVLSTALAELTWPAILNKRHMFREVFLDFDPIAVSKLNEKKILTPGSTASSLLSELKLRAIIDNARQMSKVRGFFPFYQLLTVCFLLPKVDLICHVDNNPIGRCCASDFCDSLCTLLLMQVIDEFGSFDKYIWDFVNHKPIVSHFRYPRQVPIKTSKADAISKDLVRRGFRGVGPTVVYSFMQVAGITNDHLISCFRFHDCVAESDPIDKDGTLKAKVEEKQHEGSTELGLARAIDDLDLSVE</sequence>
<organism evidence="3 4">
    <name type="scientific">Rhododendron williamsianum</name>
    <dbReference type="NCBI Taxonomy" id="262921"/>
    <lineage>
        <taxon>Eukaryota</taxon>
        <taxon>Viridiplantae</taxon>
        <taxon>Streptophyta</taxon>
        <taxon>Embryophyta</taxon>
        <taxon>Tracheophyta</taxon>
        <taxon>Spermatophyta</taxon>
        <taxon>Magnoliopsida</taxon>
        <taxon>eudicotyledons</taxon>
        <taxon>Gunneridae</taxon>
        <taxon>Pentapetalae</taxon>
        <taxon>asterids</taxon>
        <taxon>Ericales</taxon>
        <taxon>Ericaceae</taxon>
        <taxon>Ericoideae</taxon>
        <taxon>Rhodoreae</taxon>
        <taxon>Rhododendron</taxon>
    </lineage>
</organism>
<proteinExistence type="predicted"/>
<dbReference type="Gene3D" id="1.10.340.30">
    <property type="entry name" value="Hypothetical protein, domain 2"/>
    <property type="match status" value="1"/>
</dbReference>
<dbReference type="AlphaFoldDB" id="A0A6A4MDI6"/>
<accession>A0A6A4MDI6</accession>
<feature type="compositionally biased region" description="Low complexity" evidence="2">
    <location>
        <begin position="68"/>
        <end position="79"/>
    </location>
</feature>
<keyword evidence="1" id="KW-0862">Zinc</keyword>
<dbReference type="InterPro" id="IPR005019">
    <property type="entry name" value="Adenine_glyco"/>
</dbReference>
<dbReference type="PANTHER" id="PTHR31116:SF5">
    <property type="entry name" value="OS06G0649800 PROTEIN"/>
    <property type="match status" value="1"/>
</dbReference>
<dbReference type="PANTHER" id="PTHR31116">
    <property type="entry name" value="OS04G0501200 PROTEIN"/>
    <property type="match status" value="1"/>
</dbReference>
<feature type="binding site" evidence="1">
    <location>
        <position position="153"/>
    </location>
    <ligand>
        <name>Zn(2+)</name>
        <dbReference type="ChEBI" id="CHEBI:29105"/>
    </ligand>
</feature>
<protein>
    <submittedName>
        <fullName evidence="3">Uncharacterized protein</fullName>
    </submittedName>
</protein>
<feature type="binding site" evidence="1">
    <location>
        <position position="168"/>
    </location>
    <ligand>
        <name>Zn(2+)</name>
        <dbReference type="ChEBI" id="CHEBI:29105"/>
    </ligand>
</feature>
<feature type="region of interest" description="Disordered" evidence="2">
    <location>
        <begin position="114"/>
        <end position="136"/>
    </location>
</feature>
<feature type="region of interest" description="Disordered" evidence="2">
    <location>
        <begin position="1"/>
        <end position="79"/>
    </location>
</feature>
<dbReference type="GO" id="GO:0008725">
    <property type="term" value="F:DNA-3-methyladenine glycosylase activity"/>
    <property type="evidence" value="ECO:0007669"/>
    <property type="project" value="InterPro"/>
</dbReference>
<gene>
    <name evidence="3" type="ORF">C3L33_00400</name>
</gene>
<dbReference type="GO" id="GO:0006284">
    <property type="term" value="P:base-excision repair"/>
    <property type="evidence" value="ECO:0007669"/>
    <property type="project" value="InterPro"/>
</dbReference>
<keyword evidence="4" id="KW-1185">Reference proteome</keyword>
<evidence type="ECO:0000256" key="2">
    <source>
        <dbReference type="SAM" id="MobiDB-lite"/>
    </source>
</evidence>